<name>A0A8X7QFC2_BRACI</name>
<dbReference type="OrthoDB" id="1093029at2759"/>
<dbReference type="EMBL" id="JAAMPC010000013">
    <property type="protein sequence ID" value="KAG2269381.1"/>
    <property type="molecule type" value="Genomic_DNA"/>
</dbReference>
<evidence type="ECO:0000256" key="2">
    <source>
        <dbReference type="SAM" id="Phobius"/>
    </source>
</evidence>
<gene>
    <name evidence="3" type="ORF">Bca52824_063936</name>
</gene>
<evidence type="ECO:0008006" key="5">
    <source>
        <dbReference type="Google" id="ProtNLM"/>
    </source>
</evidence>
<evidence type="ECO:0000313" key="3">
    <source>
        <dbReference type="EMBL" id="KAG2269381.1"/>
    </source>
</evidence>
<proteinExistence type="predicted"/>
<sequence length="382" mass="43549">MADCASTFSCGSLDFRFPFFNTTMPSRCGLFKLNCTNHQISEIQLVEKGYDSPWLNLTTLYKCNNSRRKNGFTYANCKEGGSSLYYSDLQDNSGCSAIKTPVSWVNSRNKNEFNLNATFSLHINLPRVCRACRRREGECTMVKEKFRCRGGSKEDYQGDELKLGLGVSAGLTVMIIIAIIVIVIIDHRPIPQVAAAEDLLELHLCRLCRLLLRWIISRSGDQNRHRRSRSACKKKRKRDEEDAYYVPFPPPPGPKAGGPYGGQQQQWRQQNATPPSVHVLTSLPPPHIISRSILIVSRFLIFQSCSVAYRNLRQWLEEEMCFFSLSSSDIWTFHTMSIQRDEESKPVETQVHVLLSLLYLSFTTLEFPDDRPVRQESSDCLG</sequence>
<accession>A0A8X7QFC2</accession>
<keyword evidence="2" id="KW-0472">Membrane</keyword>
<evidence type="ECO:0000313" key="4">
    <source>
        <dbReference type="Proteomes" id="UP000886595"/>
    </source>
</evidence>
<feature type="compositionally biased region" description="Basic residues" evidence="1">
    <location>
        <begin position="226"/>
        <end position="237"/>
    </location>
</feature>
<dbReference type="AlphaFoldDB" id="A0A8X7QFC2"/>
<keyword evidence="2" id="KW-1133">Transmembrane helix</keyword>
<organism evidence="3 4">
    <name type="scientific">Brassica carinata</name>
    <name type="common">Ethiopian mustard</name>
    <name type="synonym">Abyssinian cabbage</name>
    <dbReference type="NCBI Taxonomy" id="52824"/>
    <lineage>
        <taxon>Eukaryota</taxon>
        <taxon>Viridiplantae</taxon>
        <taxon>Streptophyta</taxon>
        <taxon>Embryophyta</taxon>
        <taxon>Tracheophyta</taxon>
        <taxon>Spermatophyta</taxon>
        <taxon>Magnoliopsida</taxon>
        <taxon>eudicotyledons</taxon>
        <taxon>Gunneridae</taxon>
        <taxon>Pentapetalae</taxon>
        <taxon>rosids</taxon>
        <taxon>malvids</taxon>
        <taxon>Brassicales</taxon>
        <taxon>Brassicaceae</taxon>
        <taxon>Brassiceae</taxon>
        <taxon>Brassica</taxon>
    </lineage>
</organism>
<evidence type="ECO:0000256" key="1">
    <source>
        <dbReference type="SAM" id="MobiDB-lite"/>
    </source>
</evidence>
<comment type="caution">
    <text evidence="3">The sequence shown here is derived from an EMBL/GenBank/DDBJ whole genome shotgun (WGS) entry which is preliminary data.</text>
</comment>
<feature type="transmembrane region" description="Helical" evidence="2">
    <location>
        <begin position="163"/>
        <end position="185"/>
    </location>
</feature>
<dbReference type="Proteomes" id="UP000886595">
    <property type="component" value="Unassembled WGS sequence"/>
</dbReference>
<keyword evidence="2" id="KW-0812">Transmembrane</keyword>
<keyword evidence="4" id="KW-1185">Reference proteome</keyword>
<feature type="region of interest" description="Disordered" evidence="1">
    <location>
        <begin position="226"/>
        <end position="266"/>
    </location>
</feature>
<reference evidence="3 4" key="1">
    <citation type="submission" date="2020-02" db="EMBL/GenBank/DDBJ databases">
        <authorList>
            <person name="Ma Q."/>
            <person name="Huang Y."/>
            <person name="Song X."/>
            <person name="Pei D."/>
        </authorList>
    </citation>
    <scope>NUCLEOTIDE SEQUENCE [LARGE SCALE GENOMIC DNA]</scope>
    <source>
        <strain evidence="3">Sxm20200214</strain>
        <tissue evidence="3">Leaf</tissue>
    </source>
</reference>
<protein>
    <recommendedName>
        <fullName evidence="5">Wall-associated receptor kinase galacturonan-binding domain-containing protein</fullName>
    </recommendedName>
</protein>